<dbReference type="Proteomes" id="UP001470230">
    <property type="component" value="Unassembled WGS sequence"/>
</dbReference>
<dbReference type="PANTHER" id="PTHR24159:SF5">
    <property type="entry name" value="ANK_REP_REGION DOMAIN-CONTAINING PROTEIN"/>
    <property type="match status" value="1"/>
</dbReference>
<protein>
    <recommendedName>
        <fullName evidence="3">DUF3447 domain-containing protein</fullName>
    </recommendedName>
</protein>
<comment type="caution">
    <text evidence="1">The sequence shown here is derived from an EMBL/GenBank/DDBJ whole genome shotgun (WGS) entry which is preliminary data.</text>
</comment>
<evidence type="ECO:0000313" key="1">
    <source>
        <dbReference type="EMBL" id="KAK8840863.1"/>
    </source>
</evidence>
<dbReference type="PANTHER" id="PTHR24159">
    <property type="match status" value="1"/>
</dbReference>
<dbReference type="InterPro" id="IPR036770">
    <property type="entry name" value="Ankyrin_rpt-contain_sf"/>
</dbReference>
<name>A0ABR2H3T9_9EUKA</name>
<gene>
    <name evidence="1" type="ORF">M9Y10_027690</name>
</gene>
<accession>A0ABR2H3T9</accession>
<organism evidence="1 2">
    <name type="scientific">Tritrichomonas musculus</name>
    <dbReference type="NCBI Taxonomy" id="1915356"/>
    <lineage>
        <taxon>Eukaryota</taxon>
        <taxon>Metamonada</taxon>
        <taxon>Parabasalia</taxon>
        <taxon>Tritrichomonadida</taxon>
        <taxon>Tritrichomonadidae</taxon>
        <taxon>Tritrichomonas</taxon>
    </lineage>
</organism>
<evidence type="ECO:0008006" key="3">
    <source>
        <dbReference type="Google" id="ProtNLM"/>
    </source>
</evidence>
<keyword evidence="2" id="KW-1185">Reference proteome</keyword>
<dbReference type="SUPFAM" id="SSF48403">
    <property type="entry name" value="Ankyrin repeat"/>
    <property type="match status" value="1"/>
</dbReference>
<proteinExistence type="predicted"/>
<evidence type="ECO:0000313" key="2">
    <source>
        <dbReference type="Proteomes" id="UP001470230"/>
    </source>
</evidence>
<reference evidence="1 2" key="1">
    <citation type="submission" date="2024-04" db="EMBL/GenBank/DDBJ databases">
        <title>Tritrichomonas musculus Genome.</title>
        <authorList>
            <person name="Alves-Ferreira E."/>
            <person name="Grigg M."/>
            <person name="Lorenzi H."/>
            <person name="Galac M."/>
        </authorList>
    </citation>
    <scope>NUCLEOTIDE SEQUENCE [LARGE SCALE GENOMIC DNA]</scope>
    <source>
        <strain evidence="1 2">EAF2021</strain>
    </source>
</reference>
<sequence length="371" mass="45409">MEIQKYLGQMKIIQERLLDFLDSERDNEENYQNLIILLGNQKNQDVFESIINLISKISFHHHRSKDFFSKIEKILLFLKKDIEKFFTKSDIIRIFYKSRRMILFFIQENYFEIQDLYGFLKKKKYYEQQIEVYMKFFAPEFAIFKNENNDENQIEDFNQKRIIGENDYYIAELIRNDSIEEYISYSKKDEIMWCNRVPSSIFETNIFLYKKFLSIIEYAAFFGSTQIFKYMYLNGEKLTQDLWLYAVHGNNQEIFEILKENNVEPDEECCKECFKEAVKCHHNEMVNYFIKNNYVDEEFLKSTSDYKNNFDAYRLHYYNFAFFPEKIEEMSPFYLIHYNYFSLVKLLLENDKFDLNKEITIVEDNSYRKRI</sequence>
<dbReference type="EMBL" id="JAPFFF010000043">
    <property type="protein sequence ID" value="KAK8840863.1"/>
    <property type="molecule type" value="Genomic_DNA"/>
</dbReference>